<comment type="caution">
    <text evidence="1">The sequence shown here is derived from an EMBL/GenBank/DDBJ whole genome shotgun (WGS) entry which is preliminary data.</text>
</comment>
<organism evidence="1 2">
    <name type="scientific">Popillia japonica</name>
    <name type="common">Japanese beetle</name>
    <dbReference type="NCBI Taxonomy" id="7064"/>
    <lineage>
        <taxon>Eukaryota</taxon>
        <taxon>Metazoa</taxon>
        <taxon>Ecdysozoa</taxon>
        <taxon>Arthropoda</taxon>
        <taxon>Hexapoda</taxon>
        <taxon>Insecta</taxon>
        <taxon>Pterygota</taxon>
        <taxon>Neoptera</taxon>
        <taxon>Endopterygota</taxon>
        <taxon>Coleoptera</taxon>
        <taxon>Polyphaga</taxon>
        <taxon>Scarabaeiformia</taxon>
        <taxon>Scarabaeidae</taxon>
        <taxon>Rutelinae</taxon>
        <taxon>Popillia</taxon>
    </lineage>
</organism>
<dbReference type="EMBL" id="JASPKY010000073">
    <property type="protein sequence ID" value="KAK9739594.1"/>
    <property type="molecule type" value="Genomic_DNA"/>
</dbReference>
<evidence type="ECO:0000313" key="1">
    <source>
        <dbReference type="EMBL" id="KAK9739594.1"/>
    </source>
</evidence>
<reference evidence="1 2" key="1">
    <citation type="journal article" date="2024" name="BMC Genomics">
        <title>De novo assembly and annotation of Popillia japonica's genome with initial clues to its potential as an invasive pest.</title>
        <authorList>
            <person name="Cucini C."/>
            <person name="Boschi S."/>
            <person name="Funari R."/>
            <person name="Cardaioli E."/>
            <person name="Iannotti N."/>
            <person name="Marturano G."/>
            <person name="Paoli F."/>
            <person name="Bruttini M."/>
            <person name="Carapelli A."/>
            <person name="Frati F."/>
            <person name="Nardi F."/>
        </authorList>
    </citation>
    <scope>NUCLEOTIDE SEQUENCE [LARGE SCALE GENOMIC DNA]</scope>
    <source>
        <strain evidence="1">DMR45628</strain>
    </source>
</reference>
<gene>
    <name evidence="1" type="ORF">QE152_g8921</name>
</gene>
<accession>A0AAW1M0J5</accession>
<dbReference type="InterPro" id="IPR036691">
    <property type="entry name" value="Endo/exonu/phosph_ase_sf"/>
</dbReference>
<protein>
    <submittedName>
        <fullName evidence="1">Uncharacterized protein</fullName>
    </submittedName>
</protein>
<sequence>MGLAAKEIRIATYKSEDNFEVSGTQCFIATYKSEDNFEVSGTQCFINSKKFTIINLYKQPKSNVDSFLHLLSCLLDELFMPDQIFFICGDFNIDLKTISNEQQTFINLPHLAFL</sequence>
<name>A0AAW1M0J5_POPJA</name>
<dbReference type="Proteomes" id="UP001458880">
    <property type="component" value="Unassembled WGS sequence"/>
</dbReference>
<dbReference type="SUPFAM" id="SSF56219">
    <property type="entry name" value="DNase I-like"/>
    <property type="match status" value="1"/>
</dbReference>
<proteinExistence type="predicted"/>
<keyword evidence="2" id="KW-1185">Reference proteome</keyword>
<dbReference type="AlphaFoldDB" id="A0AAW1M0J5"/>
<dbReference type="Gene3D" id="3.60.10.10">
    <property type="entry name" value="Endonuclease/exonuclease/phosphatase"/>
    <property type="match status" value="1"/>
</dbReference>
<evidence type="ECO:0000313" key="2">
    <source>
        <dbReference type="Proteomes" id="UP001458880"/>
    </source>
</evidence>